<dbReference type="Pfam" id="PF13439">
    <property type="entry name" value="Glyco_transf_4"/>
    <property type="match status" value="1"/>
</dbReference>
<organism evidence="3 4">
    <name type="scientific">[Bacteroides] pectinophilus ATCC 43243</name>
    <dbReference type="NCBI Taxonomy" id="483218"/>
    <lineage>
        <taxon>Bacteria</taxon>
        <taxon>Bacillati</taxon>
        <taxon>Bacillota</taxon>
        <taxon>Clostridia</taxon>
        <taxon>Eubacteriales</taxon>
    </lineage>
</organism>
<dbReference type="HOGENOM" id="CLU_009583_0_1_9"/>
<dbReference type="PANTHER" id="PTHR12526:SF630">
    <property type="entry name" value="GLYCOSYLTRANSFERASE"/>
    <property type="match status" value="1"/>
</dbReference>
<name>B7ANW5_9FIRM</name>
<dbReference type="PANTHER" id="PTHR12526">
    <property type="entry name" value="GLYCOSYLTRANSFERASE"/>
    <property type="match status" value="1"/>
</dbReference>
<sequence>MKKALIVAGAGGFITHFELSDIDILIDMGYHVICAANFDNPLYEFDIDTLNRRNVTIYNIPMSNRPSDIVSHVRSFFCLKRIIRRENVDIIHCHTQVPSAISRMSAGRTKAGIIYTSHGFHFYGKSSLTVRIIKYIEKKLAKKTDCIITINNDDYNNALKLASGRTIVRKIPGIGIDTERYIPAEASGKSVRASSGIPDGAFYIISAGMLNDNKNHITVIKAIAALDNPNIYYDIFGEGPKRPELEQAIASYGLTGKVRLRGYRSDMYNYFPAADCSVFVSKHEGLGMAALESLSCGIPVIATNLSGTREYIINGTNGFFIDAWNNVSQLANIIDSCCTDRRILKNMAHDCRKTATMFDISISRTIMKEIYNDIDKRTKHNRYK</sequence>
<feature type="domain" description="Glycosyltransferase subfamily 4-like N-terminal" evidence="2">
    <location>
        <begin position="25"/>
        <end position="160"/>
    </location>
</feature>
<proteinExistence type="predicted"/>
<comment type="caution">
    <text evidence="3">The sequence shown here is derived from an EMBL/GenBank/DDBJ whole genome shotgun (WGS) entry which is preliminary data.</text>
</comment>
<dbReference type="SUPFAM" id="SSF53756">
    <property type="entry name" value="UDP-Glycosyltransferase/glycogen phosphorylase"/>
    <property type="match status" value="1"/>
</dbReference>
<dbReference type="InterPro" id="IPR001296">
    <property type="entry name" value="Glyco_trans_1"/>
</dbReference>
<evidence type="ECO:0000259" key="1">
    <source>
        <dbReference type="Pfam" id="PF00534"/>
    </source>
</evidence>
<dbReference type="Pfam" id="PF00534">
    <property type="entry name" value="Glycos_transf_1"/>
    <property type="match status" value="1"/>
</dbReference>
<evidence type="ECO:0000259" key="2">
    <source>
        <dbReference type="Pfam" id="PF13439"/>
    </source>
</evidence>
<dbReference type="STRING" id="483218.BACPEC_00369"/>
<protein>
    <recommendedName>
        <fullName evidence="5">Glycosyltransferase subfamily 4-like N-terminal domain-containing protein</fullName>
    </recommendedName>
</protein>
<evidence type="ECO:0000313" key="4">
    <source>
        <dbReference type="Proteomes" id="UP000003136"/>
    </source>
</evidence>
<gene>
    <name evidence="3" type="ORF">BACPEC_00369</name>
</gene>
<accession>B7ANW5</accession>
<keyword evidence="4" id="KW-1185">Reference proteome</keyword>
<reference evidence="3 4" key="1">
    <citation type="submission" date="2008-11" db="EMBL/GenBank/DDBJ databases">
        <title>Draft genome sequence of Bacteroides pectinophilus (ATCC 43243).</title>
        <authorList>
            <person name="Sudarsanam P."/>
            <person name="Ley R."/>
            <person name="Guruge J."/>
            <person name="Turnbaugh P.J."/>
            <person name="Mahowald M."/>
            <person name="Liep D."/>
            <person name="Gordon J."/>
        </authorList>
    </citation>
    <scope>NUCLEOTIDE SEQUENCE [LARGE SCALE GENOMIC DNA]</scope>
    <source>
        <strain evidence="3 4">ATCC 43243</strain>
    </source>
</reference>
<dbReference type="AlphaFoldDB" id="B7ANW5"/>
<dbReference type="EMBL" id="ABVQ01000033">
    <property type="protein sequence ID" value="EEC58622.1"/>
    <property type="molecule type" value="Genomic_DNA"/>
</dbReference>
<dbReference type="eggNOG" id="COG0438">
    <property type="taxonomic scope" value="Bacteria"/>
</dbReference>
<dbReference type="Proteomes" id="UP000003136">
    <property type="component" value="Unassembled WGS sequence"/>
</dbReference>
<evidence type="ECO:0000313" key="3">
    <source>
        <dbReference type="EMBL" id="EEC58622.1"/>
    </source>
</evidence>
<dbReference type="GO" id="GO:0016757">
    <property type="term" value="F:glycosyltransferase activity"/>
    <property type="evidence" value="ECO:0007669"/>
    <property type="project" value="InterPro"/>
</dbReference>
<feature type="domain" description="Glycosyl transferase family 1" evidence="1">
    <location>
        <begin position="192"/>
        <end position="355"/>
    </location>
</feature>
<dbReference type="Gene3D" id="3.40.50.2000">
    <property type="entry name" value="Glycogen Phosphorylase B"/>
    <property type="match status" value="2"/>
</dbReference>
<dbReference type="InterPro" id="IPR028098">
    <property type="entry name" value="Glyco_trans_4-like_N"/>
</dbReference>
<evidence type="ECO:0008006" key="5">
    <source>
        <dbReference type="Google" id="ProtNLM"/>
    </source>
</evidence>
<reference evidence="3 4" key="2">
    <citation type="submission" date="2008-11" db="EMBL/GenBank/DDBJ databases">
        <authorList>
            <person name="Fulton L."/>
            <person name="Clifton S."/>
            <person name="Fulton B."/>
            <person name="Xu J."/>
            <person name="Minx P."/>
            <person name="Pepin K.H."/>
            <person name="Johnson M."/>
            <person name="Bhonagiri V."/>
            <person name="Nash W.E."/>
            <person name="Mardis E.R."/>
            <person name="Wilson R.K."/>
        </authorList>
    </citation>
    <scope>NUCLEOTIDE SEQUENCE [LARGE SCALE GENOMIC DNA]</scope>
    <source>
        <strain evidence="3 4">ATCC 43243</strain>
    </source>
</reference>